<dbReference type="PROSITE" id="PS51332">
    <property type="entry name" value="B12_BINDING"/>
    <property type="match status" value="1"/>
</dbReference>
<dbReference type="SMART" id="SM01018">
    <property type="entry name" value="B12-binding_2"/>
    <property type="match status" value="1"/>
</dbReference>
<dbReference type="EMBL" id="LAZR01050852">
    <property type="protein sequence ID" value="KKK86423.1"/>
    <property type="molecule type" value="Genomic_DNA"/>
</dbReference>
<proteinExistence type="predicted"/>
<organism evidence="5">
    <name type="scientific">marine sediment metagenome</name>
    <dbReference type="NCBI Taxonomy" id="412755"/>
    <lineage>
        <taxon>unclassified sequences</taxon>
        <taxon>metagenomes</taxon>
        <taxon>ecological metagenomes</taxon>
    </lineage>
</organism>
<dbReference type="InterPro" id="IPR036724">
    <property type="entry name" value="Cobalamin-bd_sf"/>
</dbReference>
<dbReference type="SUPFAM" id="SSF47644">
    <property type="entry name" value="Methionine synthase domain"/>
    <property type="match status" value="1"/>
</dbReference>
<reference evidence="5" key="1">
    <citation type="journal article" date="2015" name="Nature">
        <title>Complex archaea that bridge the gap between prokaryotes and eukaryotes.</title>
        <authorList>
            <person name="Spang A."/>
            <person name="Saw J.H."/>
            <person name="Jorgensen S.L."/>
            <person name="Zaremba-Niedzwiedzka K."/>
            <person name="Martijn J."/>
            <person name="Lind A.E."/>
            <person name="van Eijk R."/>
            <person name="Schleper C."/>
            <person name="Guy L."/>
            <person name="Ettema T.J."/>
        </authorList>
    </citation>
    <scope>NUCLEOTIDE SEQUENCE</scope>
</reference>
<gene>
    <name evidence="5" type="ORF">LCGC14_2763380</name>
</gene>
<dbReference type="SUPFAM" id="SSF52242">
    <property type="entry name" value="Cobalamin (vitamin B12)-binding domain"/>
    <property type="match status" value="1"/>
</dbReference>
<evidence type="ECO:0000256" key="2">
    <source>
        <dbReference type="ARBA" id="ARBA00023285"/>
    </source>
</evidence>
<dbReference type="InterPro" id="IPR036594">
    <property type="entry name" value="Meth_synthase_dom"/>
</dbReference>
<dbReference type="PROSITE" id="PS51337">
    <property type="entry name" value="B12_BINDING_NTER"/>
    <property type="match status" value="1"/>
</dbReference>
<dbReference type="GO" id="GO:0046872">
    <property type="term" value="F:metal ion binding"/>
    <property type="evidence" value="ECO:0007669"/>
    <property type="project" value="UniProtKB-KW"/>
</dbReference>
<dbReference type="Pfam" id="PF02607">
    <property type="entry name" value="B12-binding_2"/>
    <property type="match status" value="1"/>
</dbReference>
<dbReference type="GO" id="GO:0008705">
    <property type="term" value="F:methionine synthase activity"/>
    <property type="evidence" value="ECO:0007669"/>
    <property type="project" value="TreeGrafter"/>
</dbReference>
<dbReference type="GO" id="GO:0050667">
    <property type="term" value="P:homocysteine metabolic process"/>
    <property type="evidence" value="ECO:0007669"/>
    <property type="project" value="TreeGrafter"/>
</dbReference>
<dbReference type="GO" id="GO:0005829">
    <property type="term" value="C:cytosol"/>
    <property type="evidence" value="ECO:0007669"/>
    <property type="project" value="TreeGrafter"/>
</dbReference>
<evidence type="ECO:0000313" key="5">
    <source>
        <dbReference type="EMBL" id="KKK86423.1"/>
    </source>
</evidence>
<dbReference type="Gene3D" id="1.10.1240.10">
    <property type="entry name" value="Methionine synthase domain"/>
    <property type="match status" value="1"/>
</dbReference>
<accession>A0A0F8YYE1</accession>
<dbReference type="AlphaFoldDB" id="A0A0F8YYE1"/>
<dbReference type="InterPro" id="IPR003759">
    <property type="entry name" value="Cbl-bd_cap"/>
</dbReference>
<name>A0A0F8YYE1_9ZZZZ</name>
<dbReference type="InterPro" id="IPR006158">
    <property type="entry name" value="Cobalamin-bd"/>
</dbReference>
<dbReference type="GO" id="GO:0046653">
    <property type="term" value="P:tetrahydrofolate metabolic process"/>
    <property type="evidence" value="ECO:0007669"/>
    <property type="project" value="TreeGrafter"/>
</dbReference>
<keyword evidence="2" id="KW-0170">Cobalt</keyword>
<protein>
    <recommendedName>
        <fullName evidence="6">B12-binding N-terminal domain-containing protein</fullName>
    </recommendedName>
</protein>
<feature type="domain" description="B12-binding" evidence="3">
    <location>
        <begin position="97"/>
        <end position="133"/>
    </location>
</feature>
<evidence type="ECO:0008006" key="6">
    <source>
        <dbReference type="Google" id="ProtNLM"/>
    </source>
</evidence>
<feature type="domain" description="B12-binding N-terminal" evidence="4">
    <location>
        <begin position="1"/>
        <end position="95"/>
    </location>
</feature>
<feature type="non-terminal residue" evidence="5">
    <location>
        <position position="133"/>
    </location>
</feature>
<dbReference type="Gene3D" id="3.40.50.280">
    <property type="entry name" value="Cobalamin-binding domain"/>
    <property type="match status" value="1"/>
</dbReference>
<comment type="caution">
    <text evidence="5">The sequence shown here is derived from an EMBL/GenBank/DDBJ whole genome shotgun (WGS) entry which is preliminary data.</text>
</comment>
<dbReference type="PANTHER" id="PTHR45833:SF1">
    <property type="entry name" value="METHIONINE SYNTHASE"/>
    <property type="match status" value="1"/>
</dbReference>
<dbReference type="PANTHER" id="PTHR45833">
    <property type="entry name" value="METHIONINE SYNTHASE"/>
    <property type="match status" value="1"/>
</dbReference>
<evidence type="ECO:0000256" key="1">
    <source>
        <dbReference type="ARBA" id="ARBA00022723"/>
    </source>
</evidence>
<evidence type="ECO:0000259" key="4">
    <source>
        <dbReference type="PROSITE" id="PS51337"/>
    </source>
</evidence>
<sequence>MGKEKAYKKMVEAVEDGDTDKLLETIKEVIDEADPEDLDPLEIIQIGMMPGLRHVGELFGEGEVFLPEMLMAAETFQEGMKIIEPRLTEAGKELEKTGTVVFGSVLTDIHEIGKNIVITLMKTHGFEVIDLGA</sequence>
<dbReference type="GO" id="GO:0031419">
    <property type="term" value="F:cobalamin binding"/>
    <property type="evidence" value="ECO:0007669"/>
    <property type="project" value="InterPro"/>
</dbReference>
<dbReference type="InterPro" id="IPR050554">
    <property type="entry name" value="Met_Synthase/Corrinoid"/>
</dbReference>
<keyword evidence="1" id="KW-0479">Metal-binding</keyword>
<evidence type="ECO:0000259" key="3">
    <source>
        <dbReference type="PROSITE" id="PS51332"/>
    </source>
</evidence>